<dbReference type="InterPro" id="IPR043519">
    <property type="entry name" value="NT_sf"/>
</dbReference>
<dbReference type="GO" id="GO:0090071">
    <property type="term" value="P:negative regulation of ribosome biogenesis"/>
    <property type="evidence" value="ECO:0007669"/>
    <property type="project" value="TreeGrafter"/>
</dbReference>
<protein>
    <submittedName>
        <fullName evidence="3">Unannotated protein</fullName>
    </submittedName>
</protein>
<dbReference type="Gene3D" id="3.30.460.10">
    <property type="entry name" value="Beta Polymerase, domain 2"/>
    <property type="match status" value="1"/>
</dbReference>
<dbReference type="PANTHER" id="PTHR21043:SF0">
    <property type="entry name" value="MITOCHONDRIAL ASSEMBLY OF RIBOSOMAL LARGE SUBUNIT PROTEIN 1"/>
    <property type="match status" value="1"/>
</dbReference>
<dbReference type="GO" id="GO:0043023">
    <property type="term" value="F:ribosomal large subunit binding"/>
    <property type="evidence" value="ECO:0007669"/>
    <property type="project" value="TreeGrafter"/>
</dbReference>
<dbReference type="SUPFAM" id="SSF81301">
    <property type="entry name" value="Nucleotidyltransferase"/>
    <property type="match status" value="1"/>
</dbReference>
<gene>
    <name evidence="2" type="ORF">UFOPK1684_00517</name>
    <name evidence="3" type="ORF">UFOPK2158_00565</name>
</gene>
<dbReference type="Pfam" id="PF02410">
    <property type="entry name" value="RsfS"/>
    <property type="match status" value="1"/>
</dbReference>
<reference evidence="3" key="1">
    <citation type="submission" date="2020-05" db="EMBL/GenBank/DDBJ databases">
        <authorList>
            <person name="Chiriac C."/>
            <person name="Salcher M."/>
            <person name="Ghai R."/>
            <person name="Kavagutti S V."/>
        </authorList>
    </citation>
    <scope>NUCLEOTIDE SEQUENCE</scope>
</reference>
<evidence type="ECO:0000313" key="2">
    <source>
        <dbReference type="EMBL" id="CAB4567677.1"/>
    </source>
</evidence>
<evidence type="ECO:0000256" key="1">
    <source>
        <dbReference type="ARBA" id="ARBA00010574"/>
    </source>
</evidence>
<dbReference type="InterPro" id="IPR004394">
    <property type="entry name" value="Iojap/RsfS/C7orf30"/>
</dbReference>
<comment type="similarity">
    <text evidence="1">Belongs to the Iojap/RsfS family.</text>
</comment>
<dbReference type="AlphaFoldDB" id="A0A6J6JTF9"/>
<dbReference type="HAMAP" id="MF_01477">
    <property type="entry name" value="Iojap_RsfS"/>
    <property type="match status" value="1"/>
</dbReference>
<proteinExistence type="inferred from homology"/>
<name>A0A6J6JTF9_9ZZZZ</name>
<evidence type="ECO:0000313" key="3">
    <source>
        <dbReference type="EMBL" id="CAB4640677.1"/>
    </source>
</evidence>
<dbReference type="GO" id="GO:0017148">
    <property type="term" value="P:negative regulation of translation"/>
    <property type="evidence" value="ECO:0007669"/>
    <property type="project" value="TreeGrafter"/>
</dbReference>
<dbReference type="NCBIfam" id="TIGR00090">
    <property type="entry name" value="rsfS_iojap_ybeB"/>
    <property type="match status" value="1"/>
</dbReference>
<dbReference type="PANTHER" id="PTHR21043">
    <property type="entry name" value="IOJAP SUPERFAMILY ORTHOLOG"/>
    <property type="match status" value="1"/>
</dbReference>
<organism evidence="3">
    <name type="scientific">freshwater metagenome</name>
    <dbReference type="NCBI Taxonomy" id="449393"/>
    <lineage>
        <taxon>unclassified sequences</taxon>
        <taxon>metagenomes</taxon>
        <taxon>ecological metagenomes</taxon>
    </lineage>
</organism>
<sequence>MPAVTASTDALSAVALAAHAALNKLATDLVALDVSEHMPLTDIFFICSARNERMAMSIADAIEEALGEKGVRKLRQEGRSEGRWILLDFGDVIMHVFHEEERLYYQLERLWRDCPVVSLPSHDQDGAGAKSSISL</sequence>
<accession>A0A6J6JTF9</accession>
<dbReference type="EMBL" id="CAEZVY010000046">
    <property type="protein sequence ID" value="CAB4640677.1"/>
    <property type="molecule type" value="Genomic_DNA"/>
</dbReference>
<dbReference type="EMBL" id="CAEZTM010000016">
    <property type="protein sequence ID" value="CAB4567677.1"/>
    <property type="molecule type" value="Genomic_DNA"/>
</dbReference>